<comment type="subcellular location">
    <subcellularLocation>
        <location evidence="1">Membrane</location>
        <topology evidence="1">Multi-pass membrane protein</topology>
    </subcellularLocation>
</comment>
<proteinExistence type="predicted"/>
<feature type="transmembrane region" description="Helical" evidence="5">
    <location>
        <begin position="50"/>
        <end position="68"/>
    </location>
</feature>
<accession>A0ABU2YBR6</accession>
<keyword evidence="4 5" id="KW-0472">Membrane</keyword>
<dbReference type="Proteomes" id="UP001254488">
    <property type="component" value="Unassembled WGS sequence"/>
</dbReference>
<keyword evidence="2 5" id="KW-0812">Transmembrane</keyword>
<reference evidence="6 7" key="1">
    <citation type="submission" date="2023-09" db="EMBL/GenBank/DDBJ databases">
        <authorList>
            <person name="Rey-Velasco X."/>
        </authorList>
    </citation>
    <scope>NUCLEOTIDE SEQUENCE [LARGE SCALE GENOMIC DNA]</scope>
    <source>
        <strain evidence="6 7">W242</strain>
    </source>
</reference>
<keyword evidence="3 5" id="KW-1133">Transmembrane helix</keyword>
<name>A0ABU2YBR6_9FLAO</name>
<evidence type="ECO:0000256" key="2">
    <source>
        <dbReference type="ARBA" id="ARBA00022692"/>
    </source>
</evidence>
<feature type="transmembrane region" description="Helical" evidence="5">
    <location>
        <begin position="12"/>
        <end position="30"/>
    </location>
</feature>
<feature type="transmembrane region" description="Helical" evidence="5">
    <location>
        <begin position="75"/>
        <end position="92"/>
    </location>
</feature>
<evidence type="ECO:0000313" key="6">
    <source>
        <dbReference type="EMBL" id="MDT0555637.1"/>
    </source>
</evidence>
<evidence type="ECO:0000256" key="5">
    <source>
        <dbReference type="SAM" id="Phobius"/>
    </source>
</evidence>
<evidence type="ECO:0000256" key="4">
    <source>
        <dbReference type="ARBA" id="ARBA00023136"/>
    </source>
</evidence>
<comment type="caution">
    <text evidence="6">The sequence shown here is derived from an EMBL/GenBank/DDBJ whole genome shotgun (WGS) entry which is preliminary data.</text>
</comment>
<sequence length="124" mass="14049">MNSTFTKILRLLLGLSLLIFGINKFIGFIPMFEMPVAAANFMESLESTGYVLYVVAILEIIIGILLLLNKWVPFALILLAPISANILLFHLFLDVSDILVAIIIASLNIILIYKYWKSYRPLFQ</sequence>
<gene>
    <name evidence="6" type="ORF">RM538_06455</name>
</gene>
<dbReference type="Pfam" id="PF07681">
    <property type="entry name" value="DoxX"/>
    <property type="match status" value="1"/>
</dbReference>
<evidence type="ECO:0000313" key="7">
    <source>
        <dbReference type="Proteomes" id="UP001254488"/>
    </source>
</evidence>
<dbReference type="InterPro" id="IPR032808">
    <property type="entry name" value="DoxX"/>
</dbReference>
<dbReference type="RefSeq" id="WP_311332587.1">
    <property type="nucleotide sequence ID" value="NZ_JAVRHZ010000002.1"/>
</dbReference>
<dbReference type="EMBL" id="JAVRHZ010000002">
    <property type="protein sequence ID" value="MDT0555637.1"/>
    <property type="molecule type" value="Genomic_DNA"/>
</dbReference>
<organism evidence="6 7">
    <name type="scientific">Patiriisocius hiemis</name>
    <dbReference type="NCBI Taxonomy" id="3075604"/>
    <lineage>
        <taxon>Bacteria</taxon>
        <taxon>Pseudomonadati</taxon>
        <taxon>Bacteroidota</taxon>
        <taxon>Flavobacteriia</taxon>
        <taxon>Flavobacteriales</taxon>
        <taxon>Flavobacteriaceae</taxon>
        <taxon>Patiriisocius</taxon>
    </lineage>
</organism>
<evidence type="ECO:0000256" key="3">
    <source>
        <dbReference type="ARBA" id="ARBA00022989"/>
    </source>
</evidence>
<feature type="transmembrane region" description="Helical" evidence="5">
    <location>
        <begin position="98"/>
        <end position="116"/>
    </location>
</feature>
<evidence type="ECO:0000256" key="1">
    <source>
        <dbReference type="ARBA" id="ARBA00004141"/>
    </source>
</evidence>
<protein>
    <submittedName>
        <fullName evidence="6">DoxX family membrane protein</fullName>
    </submittedName>
</protein>
<keyword evidence="7" id="KW-1185">Reference proteome</keyword>